<proteinExistence type="predicted"/>
<reference evidence="1" key="1">
    <citation type="journal article" date="2020" name="mSystems">
        <title>Genome- and Community-Level Interaction Insights into Carbon Utilization and Element Cycling Functions of Hydrothermarchaeota in Hydrothermal Sediment.</title>
        <authorList>
            <person name="Zhou Z."/>
            <person name="Liu Y."/>
            <person name="Xu W."/>
            <person name="Pan J."/>
            <person name="Luo Z.H."/>
            <person name="Li M."/>
        </authorList>
    </citation>
    <scope>NUCLEOTIDE SEQUENCE [LARGE SCALE GENOMIC DNA]</scope>
    <source>
        <strain evidence="1">SpSt-508</strain>
    </source>
</reference>
<accession>A0A7C4QPY5</accession>
<gene>
    <name evidence="1" type="ORF">ENS64_11685</name>
</gene>
<protein>
    <submittedName>
        <fullName evidence="1">DUF1292 domain-containing protein</fullName>
    </submittedName>
</protein>
<comment type="caution">
    <text evidence="1">The sequence shown here is derived from an EMBL/GenBank/DDBJ whole genome shotgun (WGS) entry which is preliminary data.</text>
</comment>
<dbReference type="Pfam" id="PF06949">
    <property type="entry name" value="DUF1292"/>
    <property type="match status" value="1"/>
</dbReference>
<sequence>MILARMAACRQHTGEASPCRGSAPAGDAVRRRPGIPNTLWQHTSREEALGVGCTGRCCGLGSIPSERCHPMSNDARQVFELQGDDGRLYRCQIVEMFELADQQYALLVQLATDEQMANLVVLRLVEREGATFFQTIVDDAEFERVAAYLEARAEEDASSAADEFDVPS</sequence>
<dbReference type="AlphaFoldDB" id="A0A7C4QPY5"/>
<dbReference type="InterPro" id="IPR009711">
    <property type="entry name" value="UPF0473"/>
</dbReference>
<name>A0A7C4QPY5_9PLAN</name>
<evidence type="ECO:0000313" key="1">
    <source>
        <dbReference type="EMBL" id="HGT39904.1"/>
    </source>
</evidence>
<dbReference type="EMBL" id="DSVQ01000015">
    <property type="protein sequence ID" value="HGT39904.1"/>
    <property type="molecule type" value="Genomic_DNA"/>
</dbReference>
<organism evidence="1">
    <name type="scientific">Schlesneria paludicola</name>
    <dbReference type="NCBI Taxonomy" id="360056"/>
    <lineage>
        <taxon>Bacteria</taxon>
        <taxon>Pseudomonadati</taxon>
        <taxon>Planctomycetota</taxon>
        <taxon>Planctomycetia</taxon>
        <taxon>Planctomycetales</taxon>
        <taxon>Planctomycetaceae</taxon>
        <taxon>Schlesneria</taxon>
    </lineage>
</organism>